<keyword evidence="3" id="KW-1185">Reference proteome</keyword>
<gene>
    <name evidence="2" type="ORF">FIESC28_04127</name>
</gene>
<dbReference type="Proteomes" id="UP000253153">
    <property type="component" value="Unassembled WGS sequence"/>
</dbReference>
<reference evidence="2 3" key="1">
    <citation type="submission" date="2018-06" db="EMBL/GenBank/DDBJ databases">
        <title>Fusarium incarnatum-equiseti species complex species 28.</title>
        <authorList>
            <person name="Gardiner D.M."/>
        </authorList>
    </citation>
    <scope>NUCLEOTIDE SEQUENCE [LARGE SCALE GENOMIC DNA]</scope>
    <source>
        <strain evidence="2 3">FIESC_28</strain>
    </source>
</reference>
<evidence type="ECO:0000256" key="1">
    <source>
        <dbReference type="SAM" id="MobiDB-lite"/>
    </source>
</evidence>
<dbReference type="RefSeq" id="XP_031017723.1">
    <property type="nucleotide sequence ID" value="XM_031158274.1"/>
</dbReference>
<accession>A0A366S289</accession>
<evidence type="ECO:0000313" key="2">
    <source>
        <dbReference type="EMBL" id="RBR23132.1"/>
    </source>
</evidence>
<feature type="compositionally biased region" description="Acidic residues" evidence="1">
    <location>
        <begin position="197"/>
        <end position="250"/>
    </location>
</feature>
<proteinExistence type="predicted"/>
<dbReference type="AlphaFoldDB" id="A0A366S289"/>
<protein>
    <submittedName>
        <fullName evidence="2">Uncharacterized protein</fullName>
    </submittedName>
</protein>
<dbReference type="OrthoDB" id="5095313at2759"/>
<evidence type="ECO:0000313" key="3">
    <source>
        <dbReference type="Proteomes" id="UP000253153"/>
    </source>
</evidence>
<comment type="caution">
    <text evidence="2">The sequence shown here is derived from an EMBL/GenBank/DDBJ whole genome shotgun (WGS) entry which is preliminary data.</text>
</comment>
<sequence>MSQHDSESESESDGSITPSSASAEEYARDAYVEGRVCRFLGHIEAVPINREGTLVQVHRAWVNVTHRTRRDFSVLSDNPHGPRWDFCYKLPGPGNSWLARTTEDTNASTELFQTVQKHSVKGYKHHTYECDHNGASSWIIESYPEEEKMDKVLEGREMIRTLQQRLGFEIGDVYGRHFRYKPSKLNDLGRERRWIEEGDLYEDEEDETDDGEDSEEDDEDEDDEDEDTEMDDGEESDDQEDDDEDDDEESVSTFGAIWASCA</sequence>
<feature type="region of interest" description="Disordered" evidence="1">
    <location>
        <begin position="196"/>
        <end position="262"/>
    </location>
</feature>
<organism evidence="2 3">
    <name type="scientific">Fusarium coffeatum</name>
    <dbReference type="NCBI Taxonomy" id="231269"/>
    <lineage>
        <taxon>Eukaryota</taxon>
        <taxon>Fungi</taxon>
        <taxon>Dikarya</taxon>
        <taxon>Ascomycota</taxon>
        <taxon>Pezizomycotina</taxon>
        <taxon>Sordariomycetes</taxon>
        <taxon>Hypocreomycetidae</taxon>
        <taxon>Hypocreales</taxon>
        <taxon>Nectriaceae</taxon>
        <taxon>Fusarium</taxon>
        <taxon>Fusarium incarnatum-equiseti species complex</taxon>
    </lineage>
</organism>
<name>A0A366S289_9HYPO</name>
<feature type="compositionally biased region" description="Polar residues" evidence="1">
    <location>
        <begin position="13"/>
        <end position="22"/>
    </location>
</feature>
<feature type="region of interest" description="Disordered" evidence="1">
    <location>
        <begin position="1"/>
        <end position="23"/>
    </location>
</feature>
<dbReference type="GeneID" id="41993570"/>
<dbReference type="EMBL" id="QKXC01000081">
    <property type="protein sequence ID" value="RBR23132.1"/>
    <property type="molecule type" value="Genomic_DNA"/>
</dbReference>